<dbReference type="PROSITE" id="PS50977">
    <property type="entry name" value="HTH_TETR_2"/>
    <property type="match status" value="1"/>
</dbReference>
<keyword evidence="5" id="KW-1185">Reference proteome</keyword>
<organism evidence="4 5">
    <name type="scientific">Gordonia rubripertincta</name>
    <name type="common">Rhodococcus corallinus</name>
    <dbReference type="NCBI Taxonomy" id="36822"/>
    <lineage>
        <taxon>Bacteria</taxon>
        <taxon>Bacillati</taxon>
        <taxon>Actinomycetota</taxon>
        <taxon>Actinomycetes</taxon>
        <taxon>Mycobacteriales</taxon>
        <taxon>Gordoniaceae</taxon>
        <taxon>Gordonia</taxon>
    </lineage>
</organism>
<dbReference type="PANTHER" id="PTHR30055">
    <property type="entry name" value="HTH-TYPE TRANSCRIPTIONAL REGULATOR RUTR"/>
    <property type="match status" value="1"/>
</dbReference>
<dbReference type="SUPFAM" id="SSF46689">
    <property type="entry name" value="Homeodomain-like"/>
    <property type="match status" value="1"/>
</dbReference>
<name>A0ABT4MX08_GORRU</name>
<feature type="domain" description="HTH tetR-type" evidence="3">
    <location>
        <begin position="11"/>
        <end position="71"/>
    </location>
</feature>
<sequence>MPANRRPRARAEKRDEIVASARRLFVDNGYDDTALSKIAADAGVTANTVYWYFPDKDHVLVAVLEELLAEAMARYEPVAQRPLADKIMFAVEELSAMRNLVDTVHSRRASSPVIDHWHNTFHTMADTLTRADLPADDAGPASHIIAFVVEGLLTHPGDETERREIIELLVDRITCDR</sequence>
<dbReference type="InterPro" id="IPR050109">
    <property type="entry name" value="HTH-type_TetR-like_transc_reg"/>
</dbReference>
<dbReference type="Pfam" id="PF00440">
    <property type="entry name" value="TetR_N"/>
    <property type="match status" value="1"/>
</dbReference>
<protein>
    <submittedName>
        <fullName evidence="4">TetR/AcrR family transcriptional regulator</fullName>
    </submittedName>
</protein>
<evidence type="ECO:0000259" key="3">
    <source>
        <dbReference type="PROSITE" id="PS50977"/>
    </source>
</evidence>
<evidence type="ECO:0000313" key="5">
    <source>
        <dbReference type="Proteomes" id="UP001067235"/>
    </source>
</evidence>
<gene>
    <name evidence="4" type="ORF">O4213_15265</name>
</gene>
<dbReference type="InterPro" id="IPR001647">
    <property type="entry name" value="HTH_TetR"/>
</dbReference>
<dbReference type="InterPro" id="IPR009057">
    <property type="entry name" value="Homeodomain-like_sf"/>
</dbReference>
<reference evidence="4" key="1">
    <citation type="submission" date="2022-12" db="EMBL/GenBank/DDBJ databases">
        <authorList>
            <person name="Krivoruchko A.V."/>
            <person name="Elkin A."/>
        </authorList>
    </citation>
    <scope>NUCLEOTIDE SEQUENCE</scope>
    <source>
        <strain evidence="4">IEGM 1388</strain>
    </source>
</reference>
<dbReference type="PANTHER" id="PTHR30055:SF226">
    <property type="entry name" value="HTH-TYPE TRANSCRIPTIONAL REGULATOR PKSA"/>
    <property type="match status" value="1"/>
</dbReference>
<proteinExistence type="predicted"/>
<evidence type="ECO:0000256" key="1">
    <source>
        <dbReference type="ARBA" id="ARBA00023125"/>
    </source>
</evidence>
<evidence type="ECO:0000313" key="4">
    <source>
        <dbReference type="EMBL" id="MCZ4551349.1"/>
    </source>
</evidence>
<evidence type="ECO:0000256" key="2">
    <source>
        <dbReference type="PROSITE-ProRule" id="PRU00335"/>
    </source>
</evidence>
<dbReference type="EMBL" id="JAPWIE010000004">
    <property type="protein sequence ID" value="MCZ4551349.1"/>
    <property type="molecule type" value="Genomic_DNA"/>
</dbReference>
<dbReference type="PRINTS" id="PR00455">
    <property type="entry name" value="HTHTETR"/>
</dbReference>
<dbReference type="Gene3D" id="1.10.357.10">
    <property type="entry name" value="Tetracycline Repressor, domain 2"/>
    <property type="match status" value="1"/>
</dbReference>
<accession>A0ABT4MX08</accession>
<dbReference type="RefSeq" id="WP_301572147.1">
    <property type="nucleotide sequence ID" value="NZ_JAPWIE010000004.1"/>
</dbReference>
<feature type="DNA-binding region" description="H-T-H motif" evidence="2">
    <location>
        <begin position="34"/>
        <end position="53"/>
    </location>
</feature>
<comment type="caution">
    <text evidence="4">The sequence shown here is derived from an EMBL/GenBank/DDBJ whole genome shotgun (WGS) entry which is preliminary data.</text>
</comment>
<dbReference type="Proteomes" id="UP001067235">
    <property type="component" value="Unassembled WGS sequence"/>
</dbReference>
<keyword evidence="1 2" id="KW-0238">DNA-binding</keyword>